<feature type="domain" description="NACHT" evidence="4">
    <location>
        <begin position="391"/>
        <end position="535"/>
    </location>
</feature>
<evidence type="ECO:0000313" key="5">
    <source>
        <dbReference type="EMBL" id="KAK5994944.1"/>
    </source>
</evidence>
<accession>A0ABR0SS02</accession>
<evidence type="ECO:0000256" key="1">
    <source>
        <dbReference type="ARBA" id="ARBA00022737"/>
    </source>
</evidence>
<dbReference type="InterPro" id="IPR011047">
    <property type="entry name" value="Quinoprotein_ADH-like_sf"/>
</dbReference>
<keyword evidence="2" id="KW-0853">WD repeat</keyword>
<dbReference type="Gene3D" id="2.130.10.10">
    <property type="entry name" value="YVTN repeat-like/Quinoprotein amine dehydrogenase"/>
    <property type="match status" value="3"/>
</dbReference>
<dbReference type="EMBL" id="JAVFKD010000004">
    <property type="protein sequence ID" value="KAK5994944.1"/>
    <property type="molecule type" value="Genomic_DNA"/>
</dbReference>
<keyword evidence="6" id="KW-1185">Reference proteome</keyword>
<dbReference type="PANTHER" id="PTHR10039:SF17">
    <property type="entry name" value="FUNGAL STAND N-TERMINAL GOODBYE DOMAIN-CONTAINING PROTEIN-RELATED"/>
    <property type="match status" value="1"/>
</dbReference>
<protein>
    <submittedName>
        <fullName evidence="5">Vegetative incompatibility protein HET-E-1</fullName>
    </submittedName>
</protein>
<reference evidence="5 6" key="1">
    <citation type="submission" date="2024-01" db="EMBL/GenBank/DDBJ databases">
        <title>Complete genome of Cladobotryum mycophilum ATHUM6906.</title>
        <authorList>
            <person name="Christinaki A.C."/>
            <person name="Myridakis A.I."/>
            <person name="Kouvelis V.N."/>
        </authorList>
    </citation>
    <scope>NUCLEOTIDE SEQUENCE [LARGE SCALE GENOMIC DNA]</scope>
    <source>
        <strain evidence="5 6">ATHUM6906</strain>
    </source>
</reference>
<evidence type="ECO:0000259" key="4">
    <source>
        <dbReference type="PROSITE" id="PS50837"/>
    </source>
</evidence>
<evidence type="ECO:0000313" key="6">
    <source>
        <dbReference type="Proteomes" id="UP001338125"/>
    </source>
</evidence>
<keyword evidence="1" id="KW-0677">Repeat</keyword>
<dbReference type="Pfam" id="PF00400">
    <property type="entry name" value="WD40"/>
    <property type="match status" value="1"/>
</dbReference>
<dbReference type="InterPro" id="IPR056884">
    <property type="entry name" value="NPHP3-like_N"/>
</dbReference>
<evidence type="ECO:0000256" key="3">
    <source>
        <dbReference type="SAM" id="MobiDB-lite"/>
    </source>
</evidence>
<name>A0ABR0SS02_9HYPO</name>
<dbReference type="PROSITE" id="PS50837">
    <property type="entry name" value="NACHT"/>
    <property type="match status" value="1"/>
</dbReference>
<dbReference type="PANTHER" id="PTHR10039">
    <property type="entry name" value="AMELOGENIN"/>
    <property type="match status" value="1"/>
</dbReference>
<dbReference type="InterPro" id="IPR027417">
    <property type="entry name" value="P-loop_NTPase"/>
</dbReference>
<dbReference type="PROSITE" id="PS50294">
    <property type="entry name" value="WD_REPEATS_REGION"/>
    <property type="match status" value="1"/>
</dbReference>
<dbReference type="SUPFAM" id="SSF52540">
    <property type="entry name" value="P-loop containing nucleoside triphosphate hydrolases"/>
    <property type="match status" value="1"/>
</dbReference>
<dbReference type="PROSITE" id="PS50082">
    <property type="entry name" value="WD_REPEATS_2"/>
    <property type="match status" value="3"/>
</dbReference>
<feature type="repeat" description="WD" evidence="2">
    <location>
        <begin position="1188"/>
        <end position="1221"/>
    </location>
</feature>
<feature type="repeat" description="WD" evidence="2">
    <location>
        <begin position="1240"/>
        <end position="1271"/>
    </location>
</feature>
<dbReference type="InterPro" id="IPR015943">
    <property type="entry name" value="WD40/YVTN_repeat-like_dom_sf"/>
</dbReference>
<dbReference type="SUPFAM" id="SSF50998">
    <property type="entry name" value="Quinoprotein alcohol dehydrogenase-like"/>
    <property type="match status" value="2"/>
</dbReference>
<organism evidence="5 6">
    <name type="scientific">Cladobotryum mycophilum</name>
    <dbReference type="NCBI Taxonomy" id="491253"/>
    <lineage>
        <taxon>Eukaryota</taxon>
        <taxon>Fungi</taxon>
        <taxon>Dikarya</taxon>
        <taxon>Ascomycota</taxon>
        <taxon>Pezizomycotina</taxon>
        <taxon>Sordariomycetes</taxon>
        <taxon>Hypocreomycetidae</taxon>
        <taxon>Hypocreales</taxon>
        <taxon>Hypocreaceae</taxon>
        <taxon>Cladobotryum</taxon>
    </lineage>
</organism>
<evidence type="ECO:0000256" key="2">
    <source>
        <dbReference type="PROSITE-ProRule" id="PRU00221"/>
    </source>
</evidence>
<dbReference type="InterPro" id="IPR007111">
    <property type="entry name" value="NACHT_NTPase"/>
</dbReference>
<dbReference type="InterPro" id="IPR031359">
    <property type="entry name" value="NACHT_N"/>
</dbReference>
<sequence length="1643" mass="184296">MKLFKCLSRRRRPRDQRQVDATGSRPGLVSSRPENTIPDSSTDDPRSEDIAPEGSNVDEANQAVAILEDAPQSSSPLGNLWNTAFENIKGNASTSALAKEFEEVLSKELETGDPNAESSTQADHPVQQLQIQQAAKAALKRTEREYKSLETIGEVLNVMDLLHGTISPAVQAAPHAALPWAGISIALRILTNPAKESKAHREGVEYVIQRMKWYCEFEELILKDYTGGLIRSVKIRELLESSLISLYGAIILFLCRSVCSYHRKTILRVLRDTVKLDDWEGSIRAVKSAEETFRSAHQDCGQDRAVGNLDQLLDATKIEIKVFTSVRDMLAKQIVMKFEAEDNACYKDLRLVDSRSAKIDIELAKGPLLEGSYDWVLRSFGFAEWGEEDQGVLWIKGGPGKGKTMLMCGILDSLKSAVEPSRLVYFFCKANEPGSNNFTAVLRGIIFFLVRENKRLIKHVREEYDSAGKGLFEGPTAWVLLSRILEAILQDTSLGRTVLVIDALDECQTDQSKLLKFIASQASNNSSSKWIVSGRDERDINAALQTAKGVKVISLNENTEDIGDIVTNFVQDRVSQLPTDRGYDDKSREDIQRHLLKNSNDTFLWVSLVIERLRRLSAYEALQDLDQFPAGLGELYERMLIQICQNKERIALFQQILACAFVAKRPLKLEELVPFITPPSTVLSSAILLKEQVKAFEPILKDCGSFLSVRDGIVYLVHQSVKDFLSGVFENHVQFAYNLNKMHYTMFSRSLRMMTEVLMQDICKISDPGSPASELSTCKPDLLSAIQYACAYGIDHLISCGDYILENKYTDLLDNGSVHMFFQKKYLYFLEAVSILQCLPQATIDIGRLHALLEAKGQKSTAGASELYITVYDAHRFILYSGSTIEQFPLQAYVSALIFSPTSSITRKNFIHDIPKWVEPLHSHPARQWDACLQTFDHQEPVFNAIFSPNGGKFIANQARGSTKIWEVASGRCLHVLPECDAMAFSPNGEFIALAIERDNLVTIMLWEIDTGIMLQSFPTTVKEVDDGGLQVSLNGKSVLVVSFTSLSHWQIANGQCLRTIPIDQTPKLCANGEFFISPDGHGNDFALRLIASGEVVHSVSRHNVVPEFQGISGDGQLFAIKPEGATNMEIRKICNGELVSNIALVKGHGENGILCFSQDNKLLASASRSNKYIKVFELATGRCFQQLLGHQSGISSIAFSYDGNQLLSSSWDCTTKLWSIIDSGECLDSSQSQQPTDRVGISPEETVIAATKEDGMVELWNISSGMNYTTNSRRATRITTQFSEADKLVFVELEDRSIQVLETSGFNPVQTFQGPFEHMVISPNGQFIATSRLVGDEDEDDDHRFKRALEIWDTSRGECLRKLLTQVDNERIFMFSPDANVLVCGGYRTFLPNCLQLYAWNITGAEVFEHTTQYNHRWNTFRQEWSAHSHDSKYLITPFLNRGLELRTLPTGSLVWSLDFACDVAVSGAFSHDDKTFASVCCHQVIKIWDIARRTCLRKIQHSGSMILDMSFDPTDSYLRTRCFTVLLDTNGNRSDTLEHERAMIRGVHFVGRRWISWNGKNLVHPPTDRQSLDGYDRNEKNIILPSFVVLAKGVVGVQLLRFQEDLLKEMFQIPDSYSLPLINEEEIAFYGKNRSRTESLC</sequence>
<dbReference type="Proteomes" id="UP001338125">
    <property type="component" value="Unassembled WGS sequence"/>
</dbReference>
<proteinExistence type="predicted"/>
<feature type="repeat" description="WD" evidence="2">
    <location>
        <begin position="935"/>
        <end position="976"/>
    </location>
</feature>
<dbReference type="Pfam" id="PF17100">
    <property type="entry name" value="NACHT_N"/>
    <property type="match status" value="1"/>
</dbReference>
<dbReference type="Gene3D" id="3.40.50.300">
    <property type="entry name" value="P-loop containing nucleotide triphosphate hydrolases"/>
    <property type="match status" value="1"/>
</dbReference>
<comment type="caution">
    <text evidence="5">The sequence shown here is derived from an EMBL/GenBank/DDBJ whole genome shotgun (WGS) entry which is preliminary data.</text>
</comment>
<gene>
    <name evidence="5" type="ORF">PT974_03333</name>
</gene>
<dbReference type="Pfam" id="PF24883">
    <property type="entry name" value="NPHP3_N"/>
    <property type="match status" value="1"/>
</dbReference>
<feature type="region of interest" description="Disordered" evidence="3">
    <location>
        <begin position="1"/>
        <end position="55"/>
    </location>
</feature>
<dbReference type="SMART" id="SM00320">
    <property type="entry name" value="WD40"/>
    <property type="match status" value="6"/>
</dbReference>
<dbReference type="InterPro" id="IPR001680">
    <property type="entry name" value="WD40_rpt"/>
</dbReference>